<organism evidence="2 3">
    <name type="scientific">Coralloluteibacterium thermophilum</name>
    <dbReference type="NCBI Taxonomy" id="2707049"/>
    <lineage>
        <taxon>Bacteria</taxon>
        <taxon>Pseudomonadati</taxon>
        <taxon>Pseudomonadota</taxon>
        <taxon>Gammaproteobacteria</taxon>
        <taxon>Lysobacterales</taxon>
        <taxon>Lysobacteraceae</taxon>
        <taxon>Coralloluteibacterium</taxon>
    </lineage>
</organism>
<accession>A0ABV9NKF6</accession>
<dbReference type="PIRSF" id="PIRSF037442">
    <property type="entry name" value="UCP037442_abhydr"/>
    <property type="match status" value="1"/>
</dbReference>
<dbReference type="Pfam" id="PF12146">
    <property type="entry name" value="Hydrolase_4"/>
    <property type="match status" value="1"/>
</dbReference>
<keyword evidence="2" id="KW-0378">Hydrolase</keyword>
<dbReference type="EMBL" id="JBHSGG010000014">
    <property type="protein sequence ID" value="MFC4727538.1"/>
    <property type="molecule type" value="Genomic_DNA"/>
</dbReference>
<dbReference type="Gene3D" id="3.40.50.1820">
    <property type="entry name" value="alpha/beta hydrolase"/>
    <property type="match status" value="1"/>
</dbReference>
<proteinExistence type="predicted"/>
<evidence type="ECO:0000313" key="2">
    <source>
        <dbReference type="EMBL" id="MFC4727538.1"/>
    </source>
</evidence>
<dbReference type="SUPFAM" id="SSF53474">
    <property type="entry name" value="alpha/beta-Hydrolases"/>
    <property type="match status" value="1"/>
</dbReference>
<keyword evidence="3" id="KW-1185">Reference proteome</keyword>
<comment type="caution">
    <text evidence="2">The sequence shown here is derived from an EMBL/GenBank/DDBJ whole genome shotgun (WGS) entry which is preliminary data.</text>
</comment>
<feature type="domain" description="Serine aminopeptidase S33" evidence="1">
    <location>
        <begin position="26"/>
        <end position="138"/>
    </location>
</feature>
<gene>
    <name evidence="2" type="ORF">ACFO3Q_05055</name>
</gene>
<dbReference type="InterPro" id="IPR017208">
    <property type="entry name" value="UCP037442_abhydr"/>
</dbReference>
<evidence type="ECO:0000313" key="3">
    <source>
        <dbReference type="Proteomes" id="UP001595892"/>
    </source>
</evidence>
<dbReference type="GO" id="GO:0016787">
    <property type="term" value="F:hydrolase activity"/>
    <property type="evidence" value="ECO:0007669"/>
    <property type="project" value="UniProtKB-KW"/>
</dbReference>
<reference evidence="3" key="1">
    <citation type="journal article" date="2019" name="Int. J. Syst. Evol. Microbiol.">
        <title>The Global Catalogue of Microorganisms (GCM) 10K type strain sequencing project: providing services to taxonomists for standard genome sequencing and annotation.</title>
        <authorList>
            <consortium name="The Broad Institute Genomics Platform"/>
            <consortium name="The Broad Institute Genome Sequencing Center for Infectious Disease"/>
            <person name="Wu L."/>
            <person name="Ma J."/>
        </authorList>
    </citation>
    <scope>NUCLEOTIDE SEQUENCE [LARGE SCALE GENOMIC DNA]</scope>
    <source>
        <strain evidence="3">CGMCC 1.13574</strain>
    </source>
</reference>
<protein>
    <submittedName>
        <fullName evidence="2">Alpha/beta fold hydrolase</fullName>
    </submittedName>
</protein>
<dbReference type="Proteomes" id="UP001595892">
    <property type="component" value="Unassembled WGS sequence"/>
</dbReference>
<evidence type="ECO:0000259" key="1">
    <source>
        <dbReference type="Pfam" id="PF12146"/>
    </source>
</evidence>
<dbReference type="InterPro" id="IPR022742">
    <property type="entry name" value="Hydrolase_4"/>
</dbReference>
<dbReference type="InterPro" id="IPR029058">
    <property type="entry name" value="AB_hydrolase_fold"/>
</dbReference>
<name>A0ABV9NKF6_9GAMM</name>
<dbReference type="RefSeq" id="WP_377003546.1">
    <property type="nucleotide sequence ID" value="NZ_JBHSGG010000014.1"/>
</dbReference>
<sequence>MSALHEQPLAAADGHRWRQRLHRPEAPRAALLWLPAMGVAARNYDPLAQALAAGGIAVALHEWRGIGSSSLRAHRGCDWGYRALLEDDLPPAMAALRRAFAGLPVLIGGHSLGGQFSMLYAARRPGAVDGIALVGSGTPEPSGFAGAAGLGMPFALRLIPLIAAVRGHFPGRRFRFAGNEARGIMRDWARSGRERRYRAQGLDFDFDAAMGGLELPVLGLLLAEDAFAPRASLDNLLGRAPRAATQVETLDAAALGTRADHFAWMRQPEAVAARMLAWQRALRSGPAADTKTAGMRRP</sequence>